<keyword evidence="2" id="KW-1185">Reference proteome</keyword>
<protein>
    <submittedName>
        <fullName evidence="1">Uncharacterized protein</fullName>
    </submittedName>
</protein>
<dbReference type="AlphaFoldDB" id="A0A9X1TDB4"/>
<comment type="caution">
    <text evidence="1">The sequence shown here is derived from an EMBL/GenBank/DDBJ whole genome shotgun (WGS) entry which is preliminary data.</text>
</comment>
<dbReference type="EMBL" id="JAJTTC010000001">
    <property type="protein sequence ID" value="MCF0060519.1"/>
    <property type="molecule type" value="Genomic_DNA"/>
</dbReference>
<evidence type="ECO:0000313" key="2">
    <source>
        <dbReference type="Proteomes" id="UP001139000"/>
    </source>
</evidence>
<gene>
    <name evidence="1" type="ORF">LXM26_03375</name>
</gene>
<accession>A0A9X1TDB4</accession>
<name>A0A9X1TDB4_9BACT</name>
<proteinExistence type="predicted"/>
<sequence length="56" mass="6658">MSKNRREKLIEELENALEENERALIDTPYGMSQEKYLELIEMVKAMRASLEIIKKM</sequence>
<organism evidence="1 2">
    <name type="scientific">Dyadobacter chenwenxiniae</name>
    <dbReference type="NCBI Taxonomy" id="2906456"/>
    <lineage>
        <taxon>Bacteria</taxon>
        <taxon>Pseudomonadati</taxon>
        <taxon>Bacteroidota</taxon>
        <taxon>Cytophagia</taxon>
        <taxon>Cytophagales</taxon>
        <taxon>Spirosomataceae</taxon>
        <taxon>Dyadobacter</taxon>
    </lineage>
</organism>
<dbReference type="Proteomes" id="UP001139000">
    <property type="component" value="Unassembled WGS sequence"/>
</dbReference>
<dbReference type="RefSeq" id="WP_234653323.1">
    <property type="nucleotide sequence ID" value="NZ_CP094997.1"/>
</dbReference>
<reference evidence="1" key="1">
    <citation type="submission" date="2021-12" db="EMBL/GenBank/DDBJ databases">
        <title>Novel species in genus Dyadobacter.</title>
        <authorList>
            <person name="Ma C."/>
        </authorList>
    </citation>
    <scope>NUCLEOTIDE SEQUENCE</scope>
    <source>
        <strain evidence="1">LJ419</strain>
    </source>
</reference>
<evidence type="ECO:0000313" key="1">
    <source>
        <dbReference type="EMBL" id="MCF0060519.1"/>
    </source>
</evidence>